<evidence type="ECO:0000259" key="1">
    <source>
        <dbReference type="Pfam" id="PF02541"/>
    </source>
</evidence>
<dbReference type="PANTHER" id="PTHR30005:SF0">
    <property type="entry name" value="RETROGRADE REGULATION PROTEIN 2"/>
    <property type="match status" value="1"/>
</dbReference>
<protein>
    <submittedName>
        <fullName evidence="3">Retrograde regulation protein 2</fullName>
    </submittedName>
</protein>
<dbReference type="GO" id="GO:0006357">
    <property type="term" value="P:regulation of transcription by RNA polymerase II"/>
    <property type="evidence" value="ECO:0007669"/>
    <property type="project" value="TreeGrafter"/>
</dbReference>
<feature type="domain" description="Ppx/GppA phosphatase N-terminal" evidence="1">
    <location>
        <begin position="38"/>
        <end position="347"/>
    </location>
</feature>
<dbReference type="EMBL" id="CP138583">
    <property type="protein sequence ID" value="WPH00445.1"/>
    <property type="molecule type" value="Genomic_DNA"/>
</dbReference>
<dbReference type="InterPro" id="IPR050273">
    <property type="entry name" value="GppA/Ppx_hydrolase"/>
</dbReference>
<gene>
    <name evidence="3" type="ORF">R9X50_00327400</name>
</gene>
<evidence type="ECO:0000259" key="2">
    <source>
        <dbReference type="Pfam" id="PF23566"/>
    </source>
</evidence>
<proteinExistence type="predicted"/>
<dbReference type="Gene3D" id="3.30.420.150">
    <property type="entry name" value="Exopolyphosphatase. Domain 2"/>
    <property type="match status" value="1"/>
</dbReference>
<reference evidence="3 4" key="1">
    <citation type="submission" date="2023-11" db="EMBL/GenBank/DDBJ databases">
        <title>An acidophilic fungus is an integral part of prey digestion in a carnivorous sundew plant.</title>
        <authorList>
            <person name="Tsai I.J."/>
        </authorList>
    </citation>
    <scope>NUCLEOTIDE SEQUENCE [LARGE SCALE GENOMIC DNA]</scope>
    <source>
        <strain evidence="3">169a</strain>
    </source>
</reference>
<dbReference type="Pfam" id="PF23566">
    <property type="entry name" value="RTG2_C"/>
    <property type="match status" value="1"/>
</dbReference>
<dbReference type="PANTHER" id="PTHR30005">
    <property type="entry name" value="EXOPOLYPHOSPHATASE"/>
    <property type="match status" value="1"/>
</dbReference>
<dbReference type="Proteomes" id="UP001303373">
    <property type="component" value="Chromosome 4"/>
</dbReference>
<dbReference type="InterPro" id="IPR057512">
    <property type="entry name" value="RTG2_C"/>
</dbReference>
<dbReference type="FunFam" id="3.30.420.40:FF:000191">
    <property type="entry name" value="Retrograde regulation protein 2"/>
    <property type="match status" value="1"/>
</dbReference>
<evidence type="ECO:0000313" key="3">
    <source>
        <dbReference type="EMBL" id="WPH00445.1"/>
    </source>
</evidence>
<dbReference type="Gene3D" id="3.30.420.40">
    <property type="match status" value="1"/>
</dbReference>
<dbReference type="InterPro" id="IPR003695">
    <property type="entry name" value="Ppx_GppA_N"/>
</dbReference>
<evidence type="ECO:0000313" key="4">
    <source>
        <dbReference type="Proteomes" id="UP001303373"/>
    </source>
</evidence>
<name>A0AAQ3M307_9PEZI</name>
<organism evidence="3 4">
    <name type="scientific">Acrodontium crateriforme</name>
    <dbReference type="NCBI Taxonomy" id="150365"/>
    <lineage>
        <taxon>Eukaryota</taxon>
        <taxon>Fungi</taxon>
        <taxon>Dikarya</taxon>
        <taxon>Ascomycota</taxon>
        <taxon>Pezizomycotina</taxon>
        <taxon>Dothideomycetes</taxon>
        <taxon>Dothideomycetidae</taxon>
        <taxon>Mycosphaerellales</taxon>
        <taxon>Teratosphaeriaceae</taxon>
        <taxon>Acrodontium</taxon>
    </lineage>
</organism>
<accession>A0AAQ3M307</accession>
<keyword evidence="4" id="KW-1185">Reference proteome</keyword>
<dbReference type="AlphaFoldDB" id="A0AAQ3M307"/>
<dbReference type="InterPro" id="IPR043129">
    <property type="entry name" value="ATPase_NBD"/>
</dbReference>
<feature type="domain" description="RTG2 C-terminal" evidence="2">
    <location>
        <begin position="354"/>
        <end position="569"/>
    </location>
</feature>
<sequence length="570" mass="62428">MAVAASQRDAQHLWALVDMGSNGIRFSISSLQPPTARIMPTLYQHRVGISLYDAQYSASGERIPIDDRTISAVCASFKQFQRTCTDFAVPERQIRVLATEATRTAVNSEEFRKRIKDHVGWDVTMLAKEEEGRVGGMGIASSLPEVAGLVMDLGGGSTQLSWLIKRNDHDDVRMPENGSVSMPYGAAAMSRRLAEAEKNGTKDQLKNEIKEAVTKAYETLQVPQELVKTAEAQGGFTLYLSGGGFRGWGYVLMSQHRVQPYPIPVINGFKASRREFLDTDEVKEAAAATLDDNDEDASIFRVSDRRAGQVPAVAMLVNVLAEALPQIREVRFCQGGVREGYLFSSLSPEVRSQNPLVVATQPFDSPTSSELMAKLLFSSLPADPTTNAKDDYKSVFTLDLLDAFSNLIYYHSSHSKDLQATAAVRSTTSGVLAGVHGVLHESRALIALLLCARWGGDVPPSDETFKRNLETIVGSPFTLWWINYIGAVASLIANVYPAGVSKEDPERLGFKAIWDRDEKGHKVLSLRVSIAEGSSAASLEKELHNIEKVGKKKRWIGGKDGVGHKILIET</sequence>
<dbReference type="Pfam" id="PF02541">
    <property type="entry name" value="Ppx-GppA"/>
    <property type="match status" value="1"/>
</dbReference>
<dbReference type="SUPFAM" id="SSF53067">
    <property type="entry name" value="Actin-like ATPase domain"/>
    <property type="match status" value="2"/>
</dbReference>